<sequence>MSRLWRGVRATDLERGLVRLAFWTGLGGVLLLSLLPNSALPPVDLGWDKANHIAAFAVLGLLGWRSFPQARGRLLVMLLFYGLVIEGLQSLTADRQAEWLDIVADAVGLALALAVTGLMRLRGRAGKHDE</sequence>
<dbReference type="PANTHER" id="PTHR28008:SF1">
    <property type="entry name" value="DOMAIN PROTEIN, PUTATIVE (AFU_ORTHOLOGUE AFUA_3G10980)-RELATED"/>
    <property type="match status" value="1"/>
</dbReference>
<evidence type="ECO:0000313" key="2">
    <source>
        <dbReference type="EMBL" id="TCT21158.1"/>
    </source>
</evidence>
<feature type="transmembrane region" description="Helical" evidence="1">
    <location>
        <begin position="20"/>
        <end position="38"/>
    </location>
</feature>
<protein>
    <recommendedName>
        <fullName evidence="4">VanZ family protein</fullName>
    </recommendedName>
</protein>
<dbReference type="OrthoDB" id="5568182at2"/>
<accession>A0A4R3MX33</accession>
<feature type="transmembrane region" description="Helical" evidence="1">
    <location>
        <begin position="50"/>
        <end position="67"/>
    </location>
</feature>
<keyword evidence="1" id="KW-0812">Transmembrane</keyword>
<name>A0A4R3MX33_9GAMM</name>
<dbReference type="PANTHER" id="PTHR28008">
    <property type="entry name" value="DOMAIN PROTEIN, PUTATIVE (AFU_ORTHOLOGUE AFUA_3G10980)-RELATED"/>
    <property type="match status" value="1"/>
</dbReference>
<dbReference type="AlphaFoldDB" id="A0A4R3MX33"/>
<feature type="transmembrane region" description="Helical" evidence="1">
    <location>
        <begin position="74"/>
        <end position="93"/>
    </location>
</feature>
<reference evidence="2 3" key="1">
    <citation type="submission" date="2019-03" db="EMBL/GenBank/DDBJ databases">
        <title>Genomic Encyclopedia of Type Strains, Phase IV (KMG-IV): sequencing the most valuable type-strain genomes for metagenomic binning, comparative biology and taxonomic classification.</title>
        <authorList>
            <person name="Goeker M."/>
        </authorList>
    </citation>
    <scope>NUCLEOTIDE SEQUENCE [LARGE SCALE GENOMIC DNA]</scope>
    <source>
        <strain evidence="2 3">DSM 13587</strain>
    </source>
</reference>
<keyword evidence="3" id="KW-1185">Reference proteome</keyword>
<evidence type="ECO:0008006" key="4">
    <source>
        <dbReference type="Google" id="ProtNLM"/>
    </source>
</evidence>
<keyword evidence="1" id="KW-1133">Transmembrane helix</keyword>
<dbReference type="Proteomes" id="UP000295717">
    <property type="component" value="Unassembled WGS sequence"/>
</dbReference>
<proteinExistence type="predicted"/>
<dbReference type="EMBL" id="SMAO01000004">
    <property type="protein sequence ID" value="TCT21158.1"/>
    <property type="molecule type" value="Genomic_DNA"/>
</dbReference>
<gene>
    <name evidence="2" type="ORF">EDC35_10410</name>
</gene>
<feature type="transmembrane region" description="Helical" evidence="1">
    <location>
        <begin position="99"/>
        <end position="119"/>
    </location>
</feature>
<evidence type="ECO:0000256" key="1">
    <source>
        <dbReference type="SAM" id="Phobius"/>
    </source>
</evidence>
<evidence type="ECO:0000313" key="3">
    <source>
        <dbReference type="Proteomes" id="UP000295717"/>
    </source>
</evidence>
<organism evidence="2 3">
    <name type="scientific">Thiobaca trueperi</name>
    <dbReference type="NCBI Taxonomy" id="127458"/>
    <lineage>
        <taxon>Bacteria</taxon>
        <taxon>Pseudomonadati</taxon>
        <taxon>Pseudomonadota</taxon>
        <taxon>Gammaproteobacteria</taxon>
        <taxon>Chromatiales</taxon>
        <taxon>Chromatiaceae</taxon>
        <taxon>Thiobaca</taxon>
    </lineage>
</organism>
<keyword evidence="1" id="KW-0472">Membrane</keyword>
<dbReference type="NCBIfam" id="NF037970">
    <property type="entry name" value="vanZ_1"/>
    <property type="match status" value="1"/>
</dbReference>
<comment type="caution">
    <text evidence="2">The sequence shown here is derived from an EMBL/GenBank/DDBJ whole genome shotgun (WGS) entry which is preliminary data.</text>
</comment>
<dbReference type="RefSeq" id="WP_132976777.1">
    <property type="nucleotide sequence ID" value="NZ_SMAO01000004.1"/>
</dbReference>